<accession>A0A382HUB0</accession>
<keyword evidence="7" id="KW-0067">ATP-binding</keyword>
<keyword evidence="8" id="KW-0460">Magnesium</keyword>
<protein>
    <recommendedName>
        <fullName evidence="3">CTP synthase (glutamine hydrolyzing)</fullName>
        <ecNumber evidence="3">6.3.4.2</ecNumber>
    </recommendedName>
</protein>
<feature type="domain" description="CTP synthase N-terminal" evidence="13">
    <location>
        <begin position="3"/>
        <end position="265"/>
    </location>
</feature>
<dbReference type="EMBL" id="UINC01063026">
    <property type="protein sequence ID" value="SVB90203.1"/>
    <property type="molecule type" value="Genomic_DNA"/>
</dbReference>
<name>A0A382HUB0_9ZZZZ</name>
<dbReference type="CDD" id="cd03113">
    <property type="entry name" value="CTPS_N"/>
    <property type="match status" value="1"/>
</dbReference>
<dbReference type="InterPro" id="IPR029062">
    <property type="entry name" value="Class_I_gatase-like"/>
</dbReference>
<dbReference type="FunFam" id="3.40.50.300:FF:000009">
    <property type="entry name" value="CTP synthase"/>
    <property type="match status" value="1"/>
</dbReference>
<evidence type="ECO:0000256" key="7">
    <source>
        <dbReference type="ARBA" id="ARBA00022840"/>
    </source>
</evidence>
<evidence type="ECO:0000256" key="2">
    <source>
        <dbReference type="ARBA" id="ARBA00007533"/>
    </source>
</evidence>
<dbReference type="EC" id="6.3.4.2" evidence="3"/>
<dbReference type="AlphaFoldDB" id="A0A382HUB0"/>
<gene>
    <name evidence="14" type="ORF">METZ01_LOCUS243057</name>
</gene>
<dbReference type="PANTHER" id="PTHR11550:SF0">
    <property type="entry name" value="CTP SYNTHASE-RELATED"/>
    <property type="match status" value="1"/>
</dbReference>
<keyword evidence="4" id="KW-0436">Ligase</keyword>
<evidence type="ECO:0000256" key="1">
    <source>
        <dbReference type="ARBA" id="ARBA00005171"/>
    </source>
</evidence>
<evidence type="ECO:0000256" key="10">
    <source>
        <dbReference type="ARBA" id="ARBA00022975"/>
    </source>
</evidence>
<evidence type="ECO:0000259" key="13">
    <source>
        <dbReference type="Pfam" id="PF06418"/>
    </source>
</evidence>
<sequence length="424" mass="46459">MTRYIFITGGVVSSLGKGITSASLGAILEARGLKITMLKLDPYINVDPGTMSPFQHGEVFVTEDGAETDLDLGHYERFSRTTMSQKNNFTTGRVYEEVLKCERRGDYLGATIQVIPHITDKIKQRVIDGAGDTDVALVEIGGTVGDIESQPFLEAIRQLRVELGSSRALFLHLTLVPYISTAGETKTKPTQHSVKELRSIGIQPDILVCRSEQEIDELARKKIALFTNVELPAVVSLPDTDSIYRIPSILGAAGLDQIVVEKLCLDCPKADFSEWDRVVDAELHPHREIKLAMVGKYMDLLDAYKSLNEAITHAGIQTRTKVNINYIDSTDVIEKGTGLLEGHDAILIPGGFGERGFEGKILATQYARENKIPYLGICLGLQAAVIDYARNVVGLDGANSTEFDKKCQHPVIALISEWTTITGA</sequence>
<dbReference type="GO" id="GO:0005829">
    <property type="term" value="C:cytosol"/>
    <property type="evidence" value="ECO:0007669"/>
    <property type="project" value="TreeGrafter"/>
</dbReference>
<evidence type="ECO:0000256" key="11">
    <source>
        <dbReference type="ARBA" id="ARBA00047781"/>
    </source>
</evidence>
<dbReference type="GO" id="GO:0005524">
    <property type="term" value="F:ATP binding"/>
    <property type="evidence" value="ECO:0007669"/>
    <property type="project" value="UniProtKB-KW"/>
</dbReference>
<dbReference type="SUPFAM" id="SSF52317">
    <property type="entry name" value="Class I glutamine amidotransferase-like"/>
    <property type="match status" value="1"/>
</dbReference>
<evidence type="ECO:0000256" key="5">
    <source>
        <dbReference type="ARBA" id="ARBA00022723"/>
    </source>
</evidence>
<evidence type="ECO:0000256" key="4">
    <source>
        <dbReference type="ARBA" id="ARBA00022598"/>
    </source>
</evidence>
<keyword evidence="10" id="KW-0665">Pyrimidine biosynthesis</keyword>
<dbReference type="InterPro" id="IPR004468">
    <property type="entry name" value="CTP_synthase"/>
</dbReference>
<feature type="domain" description="Glutamine amidotransferase" evidence="12">
    <location>
        <begin position="300"/>
        <end position="406"/>
    </location>
</feature>
<dbReference type="GO" id="GO:0003883">
    <property type="term" value="F:CTP synthase activity"/>
    <property type="evidence" value="ECO:0007669"/>
    <property type="project" value="UniProtKB-EC"/>
</dbReference>
<comment type="catalytic activity">
    <reaction evidence="11">
        <text>UTP + L-glutamine + ATP + H2O = CTP + L-glutamate + ADP + phosphate + 2 H(+)</text>
        <dbReference type="Rhea" id="RHEA:26426"/>
        <dbReference type="ChEBI" id="CHEBI:15377"/>
        <dbReference type="ChEBI" id="CHEBI:15378"/>
        <dbReference type="ChEBI" id="CHEBI:29985"/>
        <dbReference type="ChEBI" id="CHEBI:30616"/>
        <dbReference type="ChEBI" id="CHEBI:37563"/>
        <dbReference type="ChEBI" id="CHEBI:43474"/>
        <dbReference type="ChEBI" id="CHEBI:46398"/>
        <dbReference type="ChEBI" id="CHEBI:58359"/>
        <dbReference type="ChEBI" id="CHEBI:456216"/>
        <dbReference type="EC" id="6.3.4.2"/>
    </reaction>
</comment>
<dbReference type="GO" id="GO:0044210">
    <property type="term" value="P:'de novo' CTP biosynthetic process"/>
    <property type="evidence" value="ECO:0007669"/>
    <property type="project" value="UniProtKB-UniPathway"/>
</dbReference>
<keyword evidence="9" id="KW-0315">Glutamine amidotransferase</keyword>
<comment type="similarity">
    <text evidence="2">Belongs to the CTP synthase family.</text>
</comment>
<evidence type="ECO:0000256" key="3">
    <source>
        <dbReference type="ARBA" id="ARBA00012291"/>
    </source>
</evidence>
<dbReference type="NCBIfam" id="TIGR00337">
    <property type="entry name" value="PyrG"/>
    <property type="match status" value="1"/>
</dbReference>
<proteinExistence type="inferred from homology"/>
<dbReference type="PROSITE" id="PS51273">
    <property type="entry name" value="GATASE_TYPE_1"/>
    <property type="match status" value="1"/>
</dbReference>
<dbReference type="Pfam" id="PF06418">
    <property type="entry name" value="CTP_synth_N"/>
    <property type="match status" value="1"/>
</dbReference>
<evidence type="ECO:0000256" key="8">
    <source>
        <dbReference type="ARBA" id="ARBA00022842"/>
    </source>
</evidence>
<dbReference type="Gene3D" id="3.40.50.300">
    <property type="entry name" value="P-loop containing nucleotide triphosphate hydrolases"/>
    <property type="match status" value="1"/>
</dbReference>
<dbReference type="InterPro" id="IPR017926">
    <property type="entry name" value="GATASE"/>
</dbReference>
<evidence type="ECO:0000256" key="9">
    <source>
        <dbReference type="ARBA" id="ARBA00022962"/>
    </source>
</evidence>
<dbReference type="PANTHER" id="PTHR11550">
    <property type="entry name" value="CTP SYNTHASE"/>
    <property type="match status" value="1"/>
</dbReference>
<organism evidence="14">
    <name type="scientific">marine metagenome</name>
    <dbReference type="NCBI Taxonomy" id="408172"/>
    <lineage>
        <taxon>unclassified sequences</taxon>
        <taxon>metagenomes</taxon>
        <taxon>ecological metagenomes</taxon>
    </lineage>
</organism>
<reference evidence="14" key="1">
    <citation type="submission" date="2018-05" db="EMBL/GenBank/DDBJ databases">
        <authorList>
            <person name="Lanie J.A."/>
            <person name="Ng W.-L."/>
            <person name="Kazmierczak K.M."/>
            <person name="Andrzejewski T.M."/>
            <person name="Davidsen T.M."/>
            <person name="Wayne K.J."/>
            <person name="Tettelin H."/>
            <person name="Glass J.I."/>
            <person name="Rusch D."/>
            <person name="Podicherti R."/>
            <person name="Tsui H.-C.T."/>
            <person name="Winkler M.E."/>
        </authorList>
    </citation>
    <scope>NUCLEOTIDE SEQUENCE</scope>
</reference>
<comment type="pathway">
    <text evidence="1">Pyrimidine metabolism; CTP biosynthesis via de novo pathway; CTP from UDP: step 2/2.</text>
</comment>
<evidence type="ECO:0000256" key="6">
    <source>
        <dbReference type="ARBA" id="ARBA00022741"/>
    </source>
</evidence>
<dbReference type="GO" id="GO:0046872">
    <property type="term" value="F:metal ion binding"/>
    <property type="evidence" value="ECO:0007669"/>
    <property type="project" value="UniProtKB-KW"/>
</dbReference>
<dbReference type="UniPathway" id="UPA00159">
    <property type="reaction ID" value="UER00277"/>
</dbReference>
<evidence type="ECO:0000259" key="12">
    <source>
        <dbReference type="Pfam" id="PF00117"/>
    </source>
</evidence>
<dbReference type="NCBIfam" id="NF003792">
    <property type="entry name" value="PRK05380.1"/>
    <property type="match status" value="1"/>
</dbReference>
<evidence type="ECO:0000313" key="14">
    <source>
        <dbReference type="EMBL" id="SVB90203.1"/>
    </source>
</evidence>
<keyword evidence="6" id="KW-0547">Nucleotide-binding</keyword>
<feature type="non-terminal residue" evidence="14">
    <location>
        <position position="424"/>
    </location>
</feature>
<dbReference type="SUPFAM" id="SSF52540">
    <property type="entry name" value="P-loop containing nucleoside triphosphate hydrolases"/>
    <property type="match status" value="1"/>
</dbReference>
<dbReference type="InterPro" id="IPR027417">
    <property type="entry name" value="P-loop_NTPase"/>
</dbReference>
<dbReference type="Pfam" id="PF00117">
    <property type="entry name" value="GATase"/>
    <property type="match status" value="1"/>
</dbReference>
<dbReference type="Gene3D" id="3.40.50.880">
    <property type="match status" value="1"/>
</dbReference>
<dbReference type="InterPro" id="IPR017456">
    <property type="entry name" value="CTP_synthase_N"/>
</dbReference>
<keyword evidence="5" id="KW-0479">Metal-binding</keyword>
<dbReference type="GO" id="GO:0019856">
    <property type="term" value="P:pyrimidine nucleobase biosynthetic process"/>
    <property type="evidence" value="ECO:0007669"/>
    <property type="project" value="TreeGrafter"/>
</dbReference>
<dbReference type="GO" id="GO:0042802">
    <property type="term" value="F:identical protein binding"/>
    <property type="evidence" value="ECO:0007669"/>
    <property type="project" value="TreeGrafter"/>
</dbReference>